<feature type="domain" description="Transposase IS200-like" evidence="1">
    <location>
        <begin position="5"/>
        <end position="119"/>
    </location>
</feature>
<dbReference type="InterPro" id="IPR036515">
    <property type="entry name" value="Transposase_17_sf"/>
</dbReference>
<name>B7KCU9_GLOC7</name>
<gene>
    <name evidence="2" type="ordered locus">PCC7424_3250</name>
</gene>
<dbReference type="AlphaFoldDB" id="B7KCU9"/>
<protein>
    <submittedName>
        <fullName evidence="2">Transposase IS200-family protein</fullName>
    </submittedName>
</protein>
<dbReference type="eggNOG" id="COG1943">
    <property type="taxonomic scope" value="Bacteria"/>
</dbReference>
<dbReference type="SUPFAM" id="SSF143422">
    <property type="entry name" value="Transposase IS200-like"/>
    <property type="match status" value="1"/>
</dbReference>
<keyword evidence="3" id="KW-1185">Reference proteome</keyword>
<dbReference type="Gene3D" id="3.30.70.1290">
    <property type="entry name" value="Transposase IS200-like"/>
    <property type="match status" value="1"/>
</dbReference>
<sequence>MHRNFTQLYVHCVWATWDRLPLITPDIQEIIYNSITRQCNQLNCQVIAVGGISDHIHLLTSFPTTITLSKLIGEAKGSSSHFITHEIKPNQFFKWQGGYGVFSVSHSNLNQVANYIRNQPQHHQQKQLISNWEI</sequence>
<reference evidence="3" key="1">
    <citation type="journal article" date="2011" name="MBio">
        <title>Novel metabolic attributes of the genus Cyanothece, comprising a group of unicellular nitrogen-fixing Cyanobacteria.</title>
        <authorList>
            <person name="Bandyopadhyay A."/>
            <person name="Elvitigala T."/>
            <person name="Welsh E."/>
            <person name="Stockel J."/>
            <person name="Liberton M."/>
            <person name="Min H."/>
            <person name="Sherman L.A."/>
            <person name="Pakrasi H.B."/>
        </authorList>
    </citation>
    <scope>NUCLEOTIDE SEQUENCE [LARGE SCALE GENOMIC DNA]</scope>
    <source>
        <strain evidence="3">PCC 7424</strain>
    </source>
</reference>
<dbReference type="STRING" id="65393.PCC7424_3250"/>
<dbReference type="HOGENOM" id="CLU_101320_1_0_3"/>
<dbReference type="GO" id="GO:0004803">
    <property type="term" value="F:transposase activity"/>
    <property type="evidence" value="ECO:0007669"/>
    <property type="project" value="InterPro"/>
</dbReference>
<organism evidence="2 3">
    <name type="scientific">Gloeothece citriformis (strain PCC 7424)</name>
    <name type="common">Cyanothece sp. (strain PCC 7424)</name>
    <dbReference type="NCBI Taxonomy" id="65393"/>
    <lineage>
        <taxon>Bacteria</taxon>
        <taxon>Bacillati</taxon>
        <taxon>Cyanobacteriota</taxon>
        <taxon>Cyanophyceae</taxon>
        <taxon>Oscillatoriophycideae</taxon>
        <taxon>Chroococcales</taxon>
        <taxon>Aphanothecaceae</taxon>
        <taxon>Gloeothece</taxon>
        <taxon>Gloeothece citriformis</taxon>
    </lineage>
</organism>
<dbReference type="GO" id="GO:0003677">
    <property type="term" value="F:DNA binding"/>
    <property type="evidence" value="ECO:0007669"/>
    <property type="project" value="InterPro"/>
</dbReference>
<dbReference type="OrthoDB" id="9798161at2"/>
<dbReference type="NCBIfam" id="NF033573">
    <property type="entry name" value="transpos_IS200"/>
    <property type="match status" value="1"/>
</dbReference>
<proteinExistence type="predicted"/>
<dbReference type="Proteomes" id="UP000002384">
    <property type="component" value="Chromosome"/>
</dbReference>
<dbReference type="PANTHER" id="PTHR33360:SF2">
    <property type="entry name" value="TRANSPOSASE FOR INSERTION SEQUENCE ELEMENT IS200"/>
    <property type="match status" value="1"/>
</dbReference>
<dbReference type="SMART" id="SM01321">
    <property type="entry name" value="Y1_Tnp"/>
    <property type="match status" value="1"/>
</dbReference>
<evidence type="ECO:0000313" key="3">
    <source>
        <dbReference type="Proteomes" id="UP000002384"/>
    </source>
</evidence>
<accession>B7KCU9</accession>
<dbReference type="GO" id="GO:0006313">
    <property type="term" value="P:DNA transposition"/>
    <property type="evidence" value="ECO:0007669"/>
    <property type="project" value="InterPro"/>
</dbReference>
<evidence type="ECO:0000259" key="1">
    <source>
        <dbReference type="SMART" id="SM01321"/>
    </source>
</evidence>
<dbReference type="InterPro" id="IPR002686">
    <property type="entry name" value="Transposase_17"/>
</dbReference>
<dbReference type="EMBL" id="CP001291">
    <property type="protein sequence ID" value="ACK71650.1"/>
    <property type="molecule type" value="Genomic_DNA"/>
</dbReference>
<dbReference type="KEGG" id="cyc:PCC7424_3250"/>
<dbReference type="PANTHER" id="PTHR33360">
    <property type="entry name" value="TRANSPOSASE FOR INSERTION SEQUENCE ELEMENT IS200"/>
    <property type="match status" value="1"/>
</dbReference>
<dbReference type="RefSeq" id="WP_015955246.1">
    <property type="nucleotide sequence ID" value="NC_011729.1"/>
</dbReference>
<dbReference type="Pfam" id="PF01797">
    <property type="entry name" value="Y1_Tnp"/>
    <property type="match status" value="1"/>
</dbReference>
<evidence type="ECO:0000313" key="2">
    <source>
        <dbReference type="EMBL" id="ACK71650.1"/>
    </source>
</evidence>